<dbReference type="PROSITE" id="PS50965">
    <property type="entry name" value="NERD"/>
    <property type="match status" value="1"/>
</dbReference>
<feature type="domain" description="Protein kinase" evidence="2">
    <location>
        <begin position="203"/>
        <end position="477"/>
    </location>
</feature>
<dbReference type="PANTHER" id="PTHR24348:SF68">
    <property type="entry name" value="SERINE_THREONINE-PROTEIN KINASE ATG1C"/>
    <property type="match status" value="1"/>
</dbReference>
<protein>
    <submittedName>
        <fullName evidence="4">BREX system serine/threonine kinase PglW</fullName>
    </submittedName>
</protein>
<proteinExistence type="predicted"/>
<accession>A0ABS9RXX1</accession>
<organism evidence="4 5">
    <name type="scientific">Halomonas flagellata</name>
    <dbReference type="NCBI Taxonomy" id="2920385"/>
    <lineage>
        <taxon>Bacteria</taxon>
        <taxon>Pseudomonadati</taxon>
        <taxon>Pseudomonadota</taxon>
        <taxon>Gammaproteobacteria</taxon>
        <taxon>Oceanospirillales</taxon>
        <taxon>Halomonadaceae</taxon>
        <taxon>Halomonas</taxon>
    </lineage>
</organism>
<dbReference type="Proteomes" id="UP001202117">
    <property type="component" value="Unassembled WGS sequence"/>
</dbReference>
<dbReference type="Gene3D" id="1.10.510.10">
    <property type="entry name" value="Transferase(Phosphotransferase) domain 1"/>
    <property type="match status" value="2"/>
</dbReference>
<sequence>MSMATHWKQITPSDYAWEREALEFLRESLPDHDPYRAWSNFEFIAQDGSINEIDLLVLTPKGCFLVEVKSHSGELSGDASTWVQVKRDGRRQSFDNPRLLADRKAKKLASLLQAQASSRRTNKERIPFITSMVFLSSENLTTRLEGPARINVCTRNDVLATLTEMHEDWPHRVMTRPVATLLSRAMEEAGIKESKRLRRVGQYELTELFDESDYYQEWLARHLDVGMARKVRIYLTQHRPAEEARRLQKAAELEFRILEGIEHPGILRALDLQQHDHGPALVYEHDPEAFRLDLLLRNNMRRLDTLQAIDLIRQIAEAVKFAHGQRLYHRALSPQNVYVKQLPDGELRCKIANWSTATRIFESDTQQLSVLSHLTYLVREEAGPYVALEAHQGQGDGVQMDVFSLGAIAYHLFTGSKPAESDLELQDKLSHGKGLQVTDALNGASPEMQYLVQYATHPNASSRIDSVEEFLELLDTLEQSLAHAEGEVPVSPTEAQPEQLLAEGIRVIKRLGKGASSVVFLVDYRGQERVLKLAVTPDHNTRLQQEANTLASLRHQAIVGYHERVELDGHVGLVLDYADKGTLAQRLRREGAVPLGMLERFGEDLLGALVHLEDHAIFHRDIKPENLGLLKLGGSQLHLVMFDFSLSNAGADNITAGTLAYMDPFIRDPGRRRWDDYAERFAAALTLYEMAAGSLPGWAGDSGLPALIEGQLQIDSTVFDPNVRDRLTTFFHKALTRDVRKRFANAEEMLKEWRLVFLNAQPATQFPRVEASGTCPFDEASLDTQIGLLPLSAAALDALTRRGVNTVSDLIGLNRSKVRVWVGASSQTRADLSEAIGTLQERLQTEQQSREQVQSSDEHASIDRLFGMVMPSRRADPQREQFLNEYLGRLDGDKPSDSHSVHWPTMLSISAHTGLETSEVRAFQEKVIALWSKNKAITEVRDEIAEILADNGGVITALEISEALLLRRGSLQESPQRERWAQAVARAAVDTELAKQEPRWIIRRIGRRLVLADNVLGRGEELADYAEALGQLADECAEQETLLSPSRTLDKVRSVPAPEISMGLSNARLLRLAAAASQRAALSSRAEFYPIGMKAQRALELAQGALLGSKALTMKEVQERVQGRYPMAEPLPGRPQLDDLIRSLDMGFDWDGDYEIPGKRRGAYCLPLANFSTSGSRSLSQSHLSSSDEGPGVTLQDVKALEQSIDNALEGARFLALTVRPRQWEQAKAKLRANYPLTLISFDELLLRHLHQLCDGMKRPPDWSVVLKADAAERTSRDWQNLQRLVARVLPAMADEIRQAGQPVLLTEPGLLARYELVTTWLNDLRQQLVTSAGDGTTTHALLLLIAADAQHDGATIDGVTVPRGAGTREWARIPSVWLESDTMASVAVA</sequence>
<evidence type="ECO:0000259" key="3">
    <source>
        <dbReference type="PROSITE" id="PS50965"/>
    </source>
</evidence>
<gene>
    <name evidence="4" type="primary">pglW</name>
    <name evidence="4" type="ORF">MKP05_16465</name>
</gene>
<dbReference type="PROSITE" id="PS50011">
    <property type="entry name" value="PROTEIN_KINASE_DOM"/>
    <property type="match status" value="2"/>
</dbReference>
<evidence type="ECO:0000313" key="4">
    <source>
        <dbReference type="EMBL" id="MCH4564696.1"/>
    </source>
</evidence>
<dbReference type="InterPro" id="IPR011009">
    <property type="entry name" value="Kinase-like_dom_sf"/>
</dbReference>
<dbReference type="EMBL" id="JAKVPY010000022">
    <property type="protein sequence ID" value="MCH4564696.1"/>
    <property type="molecule type" value="Genomic_DNA"/>
</dbReference>
<comment type="caution">
    <text evidence="4">The sequence shown here is derived from an EMBL/GenBank/DDBJ whole genome shotgun (WGS) entry which is preliminary data.</text>
</comment>
<feature type="domain" description="Protein kinase" evidence="2">
    <location>
        <begin position="505"/>
        <end position="758"/>
    </location>
</feature>
<dbReference type="NCBIfam" id="NF033442">
    <property type="entry name" value="BREX_PglW"/>
    <property type="match status" value="1"/>
</dbReference>
<dbReference type="InterPro" id="IPR011528">
    <property type="entry name" value="NERD"/>
</dbReference>
<name>A0ABS9RXX1_9GAMM</name>
<dbReference type="InterPro" id="IPR000719">
    <property type="entry name" value="Prot_kinase_dom"/>
</dbReference>
<dbReference type="Pfam" id="PF08378">
    <property type="entry name" value="NERD"/>
    <property type="match status" value="1"/>
</dbReference>
<reference evidence="4 5" key="1">
    <citation type="submission" date="2022-02" db="EMBL/GenBank/DDBJ databases">
        <title>Halomonas fukangensis sp. nov., a halophilic bacterium isolated from a bulk soil of Kalidium foliatum at Fukang.</title>
        <authorList>
            <person name="Huang Y."/>
        </authorList>
    </citation>
    <scope>NUCLEOTIDE SEQUENCE [LARGE SCALE GENOMIC DNA]</scope>
    <source>
        <strain evidence="4 5">EGI 63088</strain>
    </source>
</reference>
<feature type="binding site" evidence="1">
    <location>
        <position position="532"/>
    </location>
    <ligand>
        <name>ATP</name>
        <dbReference type="ChEBI" id="CHEBI:30616"/>
    </ligand>
</feature>
<dbReference type="PROSITE" id="PS00107">
    <property type="entry name" value="PROTEIN_KINASE_ATP"/>
    <property type="match status" value="1"/>
</dbReference>
<dbReference type="Pfam" id="PF00069">
    <property type="entry name" value="Pkinase"/>
    <property type="match status" value="2"/>
</dbReference>
<dbReference type="GO" id="GO:0016301">
    <property type="term" value="F:kinase activity"/>
    <property type="evidence" value="ECO:0007669"/>
    <property type="project" value="UniProtKB-KW"/>
</dbReference>
<keyword evidence="4" id="KW-0418">Kinase</keyword>
<feature type="domain" description="NERD" evidence="3">
    <location>
        <begin position="13"/>
        <end position="131"/>
    </location>
</feature>
<dbReference type="InterPro" id="IPR045269">
    <property type="entry name" value="Atg1-like"/>
</dbReference>
<dbReference type="SUPFAM" id="SSF56112">
    <property type="entry name" value="Protein kinase-like (PK-like)"/>
    <property type="match status" value="2"/>
</dbReference>
<dbReference type="InterPro" id="IPR017441">
    <property type="entry name" value="Protein_kinase_ATP_BS"/>
</dbReference>
<keyword evidence="1" id="KW-0547">Nucleotide-binding</keyword>
<evidence type="ECO:0000256" key="1">
    <source>
        <dbReference type="PROSITE-ProRule" id="PRU10141"/>
    </source>
</evidence>
<dbReference type="InterPro" id="IPR049832">
    <property type="entry name" value="BREX_PglW"/>
</dbReference>
<dbReference type="SMART" id="SM00220">
    <property type="entry name" value="S_TKc"/>
    <property type="match status" value="1"/>
</dbReference>
<evidence type="ECO:0000259" key="2">
    <source>
        <dbReference type="PROSITE" id="PS50011"/>
    </source>
</evidence>
<keyword evidence="4" id="KW-0808">Transferase</keyword>
<keyword evidence="1" id="KW-0067">ATP-binding</keyword>
<evidence type="ECO:0000313" key="5">
    <source>
        <dbReference type="Proteomes" id="UP001202117"/>
    </source>
</evidence>
<keyword evidence="5" id="KW-1185">Reference proteome</keyword>
<dbReference type="RefSeq" id="WP_240569307.1">
    <property type="nucleotide sequence ID" value="NZ_JAKVPY010000022.1"/>
</dbReference>
<dbReference type="PANTHER" id="PTHR24348">
    <property type="entry name" value="SERINE/THREONINE-PROTEIN KINASE UNC-51-RELATED"/>
    <property type="match status" value="1"/>
</dbReference>